<gene>
    <name evidence="1" type="ORF">ACFOFO_19445</name>
</gene>
<name>A0ABV7F4T7_9BURK</name>
<comment type="caution">
    <text evidence="1">The sequence shown here is derived from an EMBL/GenBank/DDBJ whole genome shotgun (WGS) entry which is preliminary data.</text>
</comment>
<organism evidence="1 2">
    <name type="scientific">Undibacterium arcticum</name>
    <dbReference type="NCBI Taxonomy" id="1762892"/>
    <lineage>
        <taxon>Bacteria</taxon>
        <taxon>Pseudomonadati</taxon>
        <taxon>Pseudomonadota</taxon>
        <taxon>Betaproteobacteria</taxon>
        <taxon>Burkholderiales</taxon>
        <taxon>Oxalobacteraceae</taxon>
        <taxon>Undibacterium</taxon>
    </lineage>
</organism>
<keyword evidence="2" id="KW-1185">Reference proteome</keyword>
<protein>
    <submittedName>
        <fullName evidence="1">Uncharacterized protein</fullName>
    </submittedName>
</protein>
<dbReference type="Proteomes" id="UP001595530">
    <property type="component" value="Unassembled WGS sequence"/>
</dbReference>
<proteinExistence type="predicted"/>
<sequence length="278" mass="30735">MRNGVGFGKTLRIGVSRTSLTLLQSSGWLRRRDSVVSDLQLTTEETASSDQIAAHLDAMLTDGKCRDQAVTVILADDLVRYFMVTPPRNVKRLQDCRSAAAMRFQSLYGEPAVDWQMEADWALQKPFLSCALPHSLLSVLQQAADKHQLKLIAVLPQFVAAWNQWRSVIKPDAWFGVAHADSLTVAAIDRQGLRAVRTTALASEHRQDEHWLPAHVKREALRLNLAQPSRIQLCGVLAAHWSAHTASSPPCERLDLHTVAPHPAHSAGVALTRTGIRT</sequence>
<reference evidence="2" key="1">
    <citation type="journal article" date="2019" name="Int. J. Syst. Evol. Microbiol.">
        <title>The Global Catalogue of Microorganisms (GCM) 10K type strain sequencing project: providing services to taxonomists for standard genome sequencing and annotation.</title>
        <authorList>
            <consortium name="The Broad Institute Genomics Platform"/>
            <consortium name="The Broad Institute Genome Sequencing Center for Infectious Disease"/>
            <person name="Wu L."/>
            <person name="Ma J."/>
        </authorList>
    </citation>
    <scope>NUCLEOTIDE SEQUENCE [LARGE SCALE GENOMIC DNA]</scope>
    <source>
        <strain evidence="2">KCTC 42986</strain>
    </source>
</reference>
<dbReference type="RefSeq" id="WP_390327553.1">
    <property type="nucleotide sequence ID" value="NZ_JBHRTP010000069.1"/>
</dbReference>
<accession>A0ABV7F4T7</accession>
<evidence type="ECO:0000313" key="1">
    <source>
        <dbReference type="EMBL" id="MFC3110109.1"/>
    </source>
</evidence>
<evidence type="ECO:0000313" key="2">
    <source>
        <dbReference type="Proteomes" id="UP001595530"/>
    </source>
</evidence>
<dbReference type="EMBL" id="JBHRTP010000069">
    <property type="protein sequence ID" value="MFC3110109.1"/>
    <property type="molecule type" value="Genomic_DNA"/>
</dbReference>